<evidence type="ECO:0000259" key="4">
    <source>
        <dbReference type="Pfam" id="PF00326"/>
    </source>
</evidence>
<keyword evidence="3" id="KW-0732">Signal</keyword>
<gene>
    <name evidence="6" type="ORF">QYS47_07400</name>
</gene>
<dbReference type="InterPro" id="IPR029058">
    <property type="entry name" value="AB_hydrolase_fold"/>
</dbReference>
<dbReference type="PANTHER" id="PTHR11731:SF193">
    <property type="entry name" value="DIPEPTIDYL PEPTIDASE 9"/>
    <property type="match status" value="1"/>
</dbReference>
<name>A0AA49GJG4_9BACT</name>
<dbReference type="GO" id="GO:0008239">
    <property type="term" value="F:dipeptidyl-peptidase activity"/>
    <property type="evidence" value="ECO:0007669"/>
    <property type="project" value="TreeGrafter"/>
</dbReference>
<dbReference type="PANTHER" id="PTHR11731">
    <property type="entry name" value="PROTEASE FAMILY S9B,C DIPEPTIDYL-PEPTIDASE IV-RELATED"/>
    <property type="match status" value="1"/>
</dbReference>
<keyword evidence="1" id="KW-0645">Protease</keyword>
<feature type="domain" description="Dipeptidylpeptidase IV N-terminal" evidence="5">
    <location>
        <begin position="109"/>
        <end position="454"/>
    </location>
</feature>
<protein>
    <submittedName>
        <fullName evidence="6">S9 family peptidase</fullName>
    </submittedName>
</protein>
<dbReference type="GO" id="GO:0004252">
    <property type="term" value="F:serine-type endopeptidase activity"/>
    <property type="evidence" value="ECO:0007669"/>
    <property type="project" value="InterPro"/>
</dbReference>
<dbReference type="InterPro" id="IPR002469">
    <property type="entry name" value="Peptidase_S9B_N"/>
</dbReference>
<dbReference type="GO" id="GO:0006508">
    <property type="term" value="P:proteolysis"/>
    <property type="evidence" value="ECO:0007669"/>
    <property type="project" value="UniProtKB-KW"/>
</dbReference>
<dbReference type="EMBL" id="CP129968">
    <property type="protein sequence ID" value="WKK81987.2"/>
    <property type="molecule type" value="Genomic_DNA"/>
</dbReference>
<dbReference type="Pfam" id="PF00930">
    <property type="entry name" value="DPPIV_N"/>
    <property type="match status" value="1"/>
</dbReference>
<keyword evidence="2" id="KW-0378">Hydrolase</keyword>
<reference evidence="6" key="1">
    <citation type="submission" date="2023-08" db="EMBL/GenBank/DDBJ databases">
        <title>Comparative genomics and taxonomic characterization of three novel marine species of genus Marivirga.</title>
        <authorList>
            <person name="Muhammad N."/>
            <person name="Kim S.-G."/>
        </authorList>
    </citation>
    <scope>NUCLEOTIDE SEQUENCE</scope>
    <source>
        <strain evidence="6">BKB1-2</strain>
    </source>
</reference>
<feature type="signal peptide" evidence="3">
    <location>
        <begin position="1"/>
        <end position="23"/>
    </location>
</feature>
<evidence type="ECO:0000256" key="3">
    <source>
        <dbReference type="SAM" id="SignalP"/>
    </source>
</evidence>
<evidence type="ECO:0000259" key="5">
    <source>
        <dbReference type="Pfam" id="PF00930"/>
    </source>
</evidence>
<dbReference type="Gene3D" id="2.140.10.30">
    <property type="entry name" value="Dipeptidylpeptidase IV, N-terminal domain"/>
    <property type="match status" value="1"/>
</dbReference>
<feature type="domain" description="Peptidase S9 prolyl oligopeptidase catalytic" evidence="4">
    <location>
        <begin position="537"/>
        <end position="737"/>
    </location>
</feature>
<dbReference type="InterPro" id="IPR001375">
    <property type="entry name" value="Peptidase_S9_cat"/>
</dbReference>
<dbReference type="SUPFAM" id="SSF53474">
    <property type="entry name" value="alpha/beta-Hydrolases"/>
    <property type="match status" value="1"/>
</dbReference>
<organism evidence="6">
    <name type="scientific">Marivirga arenosa</name>
    <dbReference type="NCBI Taxonomy" id="3059076"/>
    <lineage>
        <taxon>Bacteria</taxon>
        <taxon>Pseudomonadati</taxon>
        <taxon>Bacteroidota</taxon>
        <taxon>Cytophagia</taxon>
        <taxon>Cytophagales</taxon>
        <taxon>Marivirgaceae</taxon>
        <taxon>Marivirga</taxon>
    </lineage>
</organism>
<sequence>MIRKRSMQLFGLLIMMWAFTVQAQEKQTFSTFEEAMSGTRPLNGNSGPTNINWINDGEAYSFTERGENGAQIIKSYNPDADEETLIFSTEGLKVPGSEDPFEYVSFQWSDDSKYLLFQTNFRPVWRRSGVSDYYYYSIEEKTLDLVAKDAQTAELSPNGKKVGYERGGNLFVFDLASKKETQLTDDAEDGFYNGRFGWAYEEEFGLAQAWEWSHDSEYIAFWQSDEREVPIFQMTDYQGTHKEWVELPYPQVGDTNPTVKIGVINVEKQSKEWMQVPLEEGYIPRIYWTAEKAKLAVMHLNRAQTHMKMYMADADNGKAQMILEEESEAWIDVFDFFAGIMHYAFFPKDAKEFFWITDKDGYAHLYRYNYEGELQNQVTNGDWEVVFVHAVDSKKKKIYYSSTEDSPLERQLYVINFNGKGKKKLTDMVGRHTIDMAPEATYFIDRYSNVNTPTKVALKNTSGKTVKMLEENKRVNEALKSVAFITPELSSFTNSEGDKIDIAIYKPVGFDSNKKYPMVLDVYGGPGAQSVYNEWRASAWHQYLVHNGYVVIQVNNRGGGGYGREFEKVVYKNLGHAEAQDFAEAANHMVELGYVDASKIGIRGHSYGGYMSSFSILNHPDVFNVALVGAPVTDWRLYDSIYAERYMGLEEDNEEGYINSSSTTYAPNLKGHMYIAHSTMDENVHVQNTFQLVKGLIDNGKDHDLKIFPPGAHGVAYNYPSYILLMNNYINYLDQHLK</sequence>
<evidence type="ECO:0000256" key="2">
    <source>
        <dbReference type="ARBA" id="ARBA00022801"/>
    </source>
</evidence>
<dbReference type="InterPro" id="IPR002471">
    <property type="entry name" value="Pept_S9_AS"/>
</dbReference>
<accession>A0AA49GJG4</accession>
<dbReference type="Pfam" id="PF00326">
    <property type="entry name" value="Peptidase_S9"/>
    <property type="match status" value="1"/>
</dbReference>
<evidence type="ECO:0000313" key="6">
    <source>
        <dbReference type="EMBL" id="WKK81987.2"/>
    </source>
</evidence>
<dbReference type="AlphaFoldDB" id="A0AA49GJG4"/>
<proteinExistence type="predicted"/>
<dbReference type="Proteomes" id="UP001232019">
    <property type="component" value="Chromosome"/>
</dbReference>
<dbReference type="PROSITE" id="PS00708">
    <property type="entry name" value="PRO_ENDOPEP_SER"/>
    <property type="match status" value="1"/>
</dbReference>
<evidence type="ECO:0000256" key="1">
    <source>
        <dbReference type="ARBA" id="ARBA00022670"/>
    </source>
</evidence>
<dbReference type="Gene3D" id="3.40.50.1820">
    <property type="entry name" value="alpha/beta hydrolase"/>
    <property type="match status" value="1"/>
</dbReference>
<dbReference type="SUPFAM" id="SSF82171">
    <property type="entry name" value="DPP6 N-terminal domain-like"/>
    <property type="match status" value="1"/>
</dbReference>
<dbReference type="KEGG" id="marp:QYS47_07400"/>
<dbReference type="RefSeq" id="WP_322347925.1">
    <property type="nucleotide sequence ID" value="NZ_CP129968.2"/>
</dbReference>
<feature type="chain" id="PRO_5041419680" evidence="3">
    <location>
        <begin position="24"/>
        <end position="738"/>
    </location>
</feature>
<dbReference type="InterPro" id="IPR050278">
    <property type="entry name" value="Serine_Prot_S9B/DPPIV"/>
</dbReference>